<evidence type="ECO:0000256" key="15">
    <source>
        <dbReference type="ARBA" id="ARBA00023136"/>
    </source>
</evidence>
<keyword evidence="9 21" id="KW-0732">Signal</keyword>
<keyword evidence="5" id="KW-0597">Phosphoprotein</keyword>
<protein>
    <recommendedName>
        <fullName evidence="2">non-specific serine/threonine protein kinase</fullName>
        <ecNumber evidence="2">2.7.11.1</ecNumber>
    </recommendedName>
</protein>
<keyword evidence="10" id="KW-0677">Repeat</keyword>
<evidence type="ECO:0000256" key="7">
    <source>
        <dbReference type="ARBA" id="ARBA00022679"/>
    </source>
</evidence>
<dbReference type="InterPro" id="IPR000719">
    <property type="entry name" value="Prot_kinase_dom"/>
</dbReference>
<keyword evidence="11 19" id="KW-0547">Nucleotide-binding</keyword>
<feature type="signal peptide" evidence="21">
    <location>
        <begin position="1"/>
        <end position="21"/>
    </location>
</feature>
<evidence type="ECO:0000256" key="14">
    <source>
        <dbReference type="ARBA" id="ARBA00022989"/>
    </source>
</evidence>
<dbReference type="EMBL" id="JBDFQZ010000013">
    <property type="protein sequence ID" value="KAK9670118.1"/>
    <property type="molecule type" value="Genomic_DNA"/>
</dbReference>
<dbReference type="FunFam" id="1.10.510.10:FF:000417">
    <property type="entry name" value="Leucine-rich repeat receptor-like protein kinase"/>
    <property type="match status" value="1"/>
</dbReference>
<reference evidence="23" key="1">
    <citation type="submission" date="2024-03" db="EMBL/GenBank/DDBJ databases">
        <title>WGS assembly of Saponaria officinalis var. Norfolk2.</title>
        <authorList>
            <person name="Jenkins J."/>
            <person name="Shu S."/>
            <person name="Grimwood J."/>
            <person name="Barry K."/>
            <person name="Goodstein D."/>
            <person name="Schmutz J."/>
            <person name="Leebens-Mack J."/>
            <person name="Osbourn A."/>
        </authorList>
    </citation>
    <scope>NUCLEOTIDE SEQUENCE [LARGE SCALE GENOMIC DNA]</scope>
    <source>
        <strain evidence="23">JIC</strain>
    </source>
</reference>
<dbReference type="SMART" id="SM00369">
    <property type="entry name" value="LRR_TYP"/>
    <property type="match status" value="5"/>
</dbReference>
<feature type="transmembrane region" description="Helical" evidence="20">
    <location>
        <begin position="626"/>
        <end position="649"/>
    </location>
</feature>
<dbReference type="Proteomes" id="UP001443914">
    <property type="component" value="Unassembled WGS sequence"/>
</dbReference>
<keyword evidence="6" id="KW-0433">Leucine-rich repeat</keyword>
<dbReference type="EC" id="2.7.11.1" evidence="2"/>
<dbReference type="GO" id="GO:0004674">
    <property type="term" value="F:protein serine/threonine kinase activity"/>
    <property type="evidence" value="ECO:0007669"/>
    <property type="project" value="UniProtKB-KW"/>
</dbReference>
<evidence type="ECO:0000256" key="20">
    <source>
        <dbReference type="SAM" id="Phobius"/>
    </source>
</evidence>
<evidence type="ECO:0000256" key="11">
    <source>
        <dbReference type="ARBA" id="ARBA00022741"/>
    </source>
</evidence>
<dbReference type="SUPFAM" id="SSF56112">
    <property type="entry name" value="Protein kinase-like (PK-like)"/>
    <property type="match status" value="1"/>
</dbReference>
<dbReference type="GO" id="GO:0006952">
    <property type="term" value="P:defense response"/>
    <property type="evidence" value="ECO:0007669"/>
    <property type="project" value="UniProtKB-ARBA"/>
</dbReference>
<feature type="binding site" evidence="19">
    <location>
        <position position="716"/>
    </location>
    <ligand>
        <name>ATP</name>
        <dbReference type="ChEBI" id="CHEBI:30616"/>
    </ligand>
</feature>
<keyword evidence="8 20" id="KW-0812">Transmembrane</keyword>
<dbReference type="PROSITE" id="PS00108">
    <property type="entry name" value="PROTEIN_KINASE_ST"/>
    <property type="match status" value="1"/>
</dbReference>
<dbReference type="FunFam" id="3.80.10.10:FF:000215">
    <property type="entry name" value="Receptor-like protein kinase HSL1"/>
    <property type="match status" value="1"/>
</dbReference>
<dbReference type="SUPFAM" id="SSF52058">
    <property type="entry name" value="L domain-like"/>
    <property type="match status" value="2"/>
</dbReference>
<dbReference type="GO" id="GO:0051707">
    <property type="term" value="P:response to other organism"/>
    <property type="evidence" value="ECO:0007669"/>
    <property type="project" value="UniProtKB-ARBA"/>
</dbReference>
<dbReference type="GO" id="GO:0005524">
    <property type="term" value="F:ATP binding"/>
    <property type="evidence" value="ECO:0007669"/>
    <property type="project" value="UniProtKB-UniRule"/>
</dbReference>
<evidence type="ECO:0000256" key="2">
    <source>
        <dbReference type="ARBA" id="ARBA00012513"/>
    </source>
</evidence>
<dbReference type="PANTHER" id="PTHR48056:SF35">
    <property type="entry name" value="LRR RECEPTOR-LIKE SERINE_THREONINE-PROTEIN KINASE HSL2"/>
    <property type="match status" value="1"/>
</dbReference>
<evidence type="ECO:0000256" key="12">
    <source>
        <dbReference type="ARBA" id="ARBA00022777"/>
    </source>
</evidence>
<dbReference type="InterPro" id="IPR055414">
    <property type="entry name" value="LRR_R13L4/SHOC2-like"/>
</dbReference>
<dbReference type="InterPro" id="IPR017441">
    <property type="entry name" value="Protein_kinase_ATP_BS"/>
</dbReference>
<gene>
    <name evidence="23" type="ORF">RND81_13G178900</name>
</gene>
<dbReference type="InterPro" id="IPR003591">
    <property type="entry name" value="Leu-rich_rpt_typical-subtyp"/>
</dbReference>
<keyword evidence="14 20" id="KW-1133">Transmembrane helix</keyword>
<dbReference type="SMART" id="SM00220">
    <property type="entry name" value="S_TKc"/>
    <property type="match status" value="1"/>
</dbReference>
<feature type="chain" id="PRO_5043396483" description="non-specific serine/threonine protein kinase" evidence="21">
    <location>
        <begin position="22"/>
        <end position="981"/>
    </location>
</feature>
<dbReference type="PANTHER" id="PTHR48056">
    <property type="entry name" value="LRR RECEPTOR-LIKE SERINE/THREONINE-PROTEIN KINASE-RELATED"/>
    <property type="match status" value="1"/>
</dbReference>
<dbReference type="InterPro" id="IPR008271">
    <property type="entry name" value="Ser/Thr_kinase_AS"/>
</dbReference>
<keyword evidence="13 19" id="KW-0067">ATP-binding</keyword>
<keyword evidence="4" id="KW-0723">Serine/threonine-protein kinase</keyword>
<dbReference type="Gene3D" id="1.10.510.10">
    <property type="entry name" value="Transferase(Phosphotransferase) domain 1"/>
    <property type="match status" value="1"/>
</dbReference>
<dbReference type="GO" id="GO:0005886">
    <property type="term" value="C:plasma membrane"/>
    <property type="evidence" value="ECO:0007669"/>
    <property type="project" value="UniProtKB-SubCell"/>
</dbReference>
<evidence type="ECO:0000256" key="1">
    <source>
        <dbReference type="ARBA" id="ARBA00004251"/>
    </source>
</evidence>
<dbReference type="FunFam" id="3.80.10.10:FF:000453">
    <property type="entry name" value="Leucine-rich receptor-like protein kinase family protein"/>
    <property type="match status" value="1"/>
</dbReference>
<dbReference type="PROSITE" id="PS50011">
    <property type="entry name" value="PROTEIN_KINASE_DOM"/>
    <property type="match status" value="1"/>
</dbReference>
<evidence type="ECO:0000256" key="8">
    <source>
        <dbReference type="ARBA" id="ARBA00022692"/>
    </source>
</evidence>
<evidence type="ECO:0000256" key="18">
    <source>
        <dbReference type="ARBA" id="ARBA00048679"/>
    </source>
</evidence>
<keyword evidence="15 20" id="KW-0472">Membrane</keyword>
<dbReference type="InterPro" id="IPR011009">
    <property type="entry name" value="Kinase-like_dom_sf"/>
</dbReference>
<dbReference type="GO" id="GO:0009791">
    <property type="term" value="P:post-embryonic development"/>
    <property type="evidence" value="ECO:0007669"/>
    <property type="project" value="UniProtKB-ARBA"/>
</dbReference>
<dbReference type="Pfam" id="PF00069">
    <property type="entry name" value="Pkinase"/>
    <property type="match status" value="1"/>
</dbReference>
<dbReference type="Pfam" id="PF00560">
    <property type="entry name" value="LRR_1"/>
    <property type="match status" value="2"/>
</dbReference>
<dbReference type="InterPro" id="IPR001611">
    <property type="entry name" value="Leu-rich_rpt"/>
</dbReference>
<dbReference type="FunFam" id="3.80.10.10:FF:000041">
    <property type="entry name" value="LRR receptor-like serine/threonine-protein kinase ERECTA"/>
    <property type="match status" value="1"/>
</dbReference>
<dbReference type="Pfam" id="PF13855">
    <property type="entry name" value="LRR_8"/>
    <property type="match status" value="1"/>
</dbReference>
<evidence type="ECO:0000313" key="23">
    <source>
        <dbReference type="EMBL" id="KAK9670118.1"/>
    </source>
</evidence>
<evidence type="ECO:0000256" key="3">
    <source>
        <dbReference type="ARBA" id="ARBA00022475"/>
    </source>
</evidence>
<dbReference type="Pfam" id="PF23598">
    <property type="entry name" value="LRR_14"/>
    <property type="match status" value="1"/>
</dbReference>
<evidence type="ECO:0000256" key="17">
    <source>
        <dbReference type="ARBA" id="ARBA00047899"/>
    </source>
</evidence>
<sequence length="981" mass="109076">MTLTFLLTFLLSFSSLSTVSSTYTDPTIDILLRVKHFQILDSQNRLSNWHFSARLNHSYCHWTGIFCNKLSDIVSVSLDSLSLSGSFPSAFCRLPLLRHLSISDNDFNGTVSSYSLAFCARLHSLNLSNNNFVGTLPDFTPEFTSLYSLDFADNYFTGAIPVSFANLPSLRVLRLSDNDLNVGPAVPEFLFNLTELTHLELAYNSFSSSEISPLIGNLVNLEVLWLTQTNLIGKIPESICRLHLLKNFDVAINSISGEIPKCIGNLTNLIQLELFHNNFSGELPESLGNLKNLSFFDASENCLTGVLPESVARLPLASLNLNDNFLHGEIPAILAENKNLYELKLFNNSFSGKLPANLGVNSPLIEFDVSTNNFSGNFPANLCNRGSLEQIITFDNSFSGNLPESYGKCRTLAYVRIANNKFSSEVPEGFWNLPELYFVELFNNDFEGTLPHLISQNMSKIKISGNRFSGSLPSSLCELKNLSALGLNDNHFTGELPECMSEMSSLEKLDLQNNSFSGEFPKNVRSWMHLTELNLSRNKFSGKIPRELGDLPVLTYLDLSENLFTGEIPVELTKLKLTEFNLSDNNLAGQVPQGFNQDIYLNSLLGNPKLCSSDLKPLPPCSRPKLVYAFIVAGLSILVVLLSSLFWLYKTKLESSTVPKTDKTQPWRITTTYQRVHFREEEIIPNLVEGNLIGSGGSGQVFLVTFDSGETVAIKKLWCRNKNPSMDTLFKSEVDTLGKIRHANIVKLLFSCIGEDYSVLGYEYMVNGSLGDVLHGEKTGGLLDWSRRYAIALGSAQGLAYLHHDCIPSIVHRDVKSNNILLDDEFLPRVADFGLAKALVTRCGVGPRESFDAMSHVAGSCGYIAPEYGYTLKVTEKSDVYSFGVVLMELVTGKRPNDPSFGENKDIVKWVTKTILETLEFNQIDQLVDPRMNPSTCDYNEVKMVLEVAILCTSSIPINRPSMRKVVELLRDCTTSTEATK</sequence>
<keyword evidence="3" id="KW-1003">Cell membrane</keyword>
<keyword evidence="12" id="KW-0418">Kinase</keyword>
<keyword evidence="24" id="KW-1185">Reference proteome</keyword>
<evidence type="ECO:0000256" key="5">
    <source>
        <dbReference type="ARBA" id="ARBA00022553"/>
    </source>
</evidence>
<evidence type="ECO:0000259" key="22">
    <source>
        <dbReference type="PROSITE" id="PS50011"/>
    </source>
</evidence>
<accession>A0AAW1H173</accession>
<dbReference type="InterPro" id="IPR032675">
    <property type="entry name" value="LRR_dom_sf"/>
</dbReference>
<dbReference type="PROSITE" id="PS00107">
    <property type="entry name" value="PROTEIN_KINASE_ATP"/>
    <property type="match status" value="1"/>
</dbReference>
<feature type="domain" description="Protein kinase" evidence="22">
    <location>
        <begin position="687"/>
        <end position="981"/>
    </location>
</feature>
<evidence type="ECO:0000256" key="9">
    <source>
        <dbReference type="ARBA" id="ARBA00022729"/>
    </source>
</evidence>
<organism evidence="23 24">
    <name type="scientific">Saponaria officinalis</name>
    <name type="common">Common soapwort</name>
    <name type="synonym">Lychnis saponaria</name>
    <dbReference type="NCBI Taxonomy" id="3572"/>
    <lineage>
        <taxon>Eukaryota</taxon>
        <taxon>Viridiplantae</taxon>
        <taxon>Streptophyta</taxon>
        <taxon>Embryophyta</taxon>
        <taxon>Tracheophyta</taxon>
        <taxon>Spermatophyta</taxon>
        <taxon>Magnoliopsida</taxon>
        <taxon>eudicotyledons</taxon>
        <taxon>Gunneridae</taxon>
        <taxon>Pentapetalae</taxon>
        <taxon>Caryophyllales</taxon>
        <taxon>Caryophyllaceae</taxon>
        <taxon>Caryophylleae</taxon>
        <taxon>Saponaria</taxon>
    </lineage>
</organism>
<name>A0AAW1H173_SAPOF</name>
<comment type="caution">
    <text evidence="23">The sequence shown here is derived from an EMBL/GenBank/DDBJ whole genome shotgun (WGS) entry which is preliminary data.</text>
</comment>
<dbReference type="InterPro" id="IPR050647">
    <property type="entry name" value="Plant_LRR-RLKs"/>
</dbReference>
<proteinExistence type="predicted"/>
<evidence type="ECO:0000256" key="19">
    <source>
        <dbReference type="PROSITE-ProRule" id="PRU10141"/>
    </source>
</evidence>
<comment type="catalytic activity">
    <reaction evidence="18">
        <text>L-seryl-[protein] + ATP = O-phospho-L-seryl-[protein] + ADP + H(+)</text>
        <dbReference type="Rhea" id="RHEA:17989"/>
        <dbReference type="Rhea" id="RHEA-COMP:9863"/>
        <dbReference type="Rhea" id="RHEA-COMP:11604"/>
        <dbReference type="ChEBI" id="CHEBI:15378"/>
        <dbReference type="ChEBI" id="CHEBI:29999"/>
        <dbReference type="ChEBI" id="CHEBI:30616"/>
        <dbReference type="ChEBI" id="CHEBI:83421"/>
        <dbReference type="ChEBI" id="CHEBI:456216"/>
        <dbReference type="EC" id="2.7.11.1"/>
    </reaction>
</comment>
<dbReference type="Gene3D" id="3.80.10.10">
    <property type="entry name" value="Ribonuclease Inhibitor"/>
    <property type="match status" value="3"/>
</dbReference>
<keyword evidence="16" id="KW-0325">Glycoprotein</keyword>
<dbReference type="GO" id="GO:0033612">
    <property type="term" value="F:receptor serine/threonine kinase binding"/>
    <property type="evidence" value="ECO:0007669"/>
    <property type="project" value="TreeGrafter"/>
</dbReference>
<evidence type="ECO:0000256" key="6">
    <source>
        <dbReference type="ARBA" id="ARBA00022614"/>
    </source>
</evidence>
<evidence type="ECO:0000313" key="24">
    <source>
        <dbReference type="Proteomes" id="UP001443914"/>
    </source>
</evidence>
<dbReference type="Gene3D" id="3.30.200.20">
    <property type="entry name" value="Phosphorylase Kinase, domain 1"/>
    <property type="match status" value="1"/>
</dbReference>
<dbReference type="AlphaFoldDB" id="A0AAW1H173"/>
<evidence type="ECO:0000256" key="4">
    <source>
        <dbReference type="ARBA" id="ARBA00022527"/>
    </source>
</evidence>
<evidence type="ECO:0000256" key="10">
    <source>
        <dbReference type="ARBA" id="ARBA00022737"/>
    </source>
</evidence>
<evidence type="ECO:0000256" key="13">
    <source>
        <dbReference type="ARBA" id="ARBA00022840"/>
    </source>
</evidence>
<comment type="catalytic activity">
    <reaction evidence="17">
        <text>L-threonyl-[protein] + ATP = O-phospho-L-threonyl-[protein] + ADP + H(+)</text>
        <dbReference type="Rhea" id="RHEA:46608"/>
        <dbReference type="Rhea" id="RHEA-COMP:11060"/>
        <dbReference type="Rhea" id="RHEA-COMP:11605"/>
        <dbReference type="ChEBI" id="CHEBI:15378"/>
        <dbReference type="ChEBI" id="CHEBI:30013"/>
        <dbReference type="ChEBI" id="CHEBI:30616"/>
        <dbReference type="ChEBI" id="CHEBI:61977"/>
        <dbReference type="ChEBI" id="CHEBI:456216"/>
        <dbReference type="EC" id="2.7.11.1"/>
    </reaction>
</comment>
<comment type="subcellular location">
    <subcellularLocation>
        <location evidence="1">Cell membrane</location>
        <topology evidence="1">Single-pass type I membrane protein</topology>
    </subcellularLocation>
</comment>
<evidence type="ECO:0000256" key="16">
    <source>
        <dbReference type="ARBA" id="ARBA00023180"/>
    </source>
</evidence>
<evidence type="ECO:0000256" key="21">
    <source>
        <dbReference type="SAM" id="SignalP"/>
    </source>
</evidence>
<keyword evidence="7" id="KW-0808">Transferase</keyword>